<dbReference type="FunFam" id="1.10.472.10:FF:000013">
    <property type="entry name" value="Cyclin A1"/>
    <property type="match status" value="1"/>
</dbReference>
<keyword evidence="3" id="KW-0132">Cell division</keyword>
<dbReference type="GO" id="GO:0044772">
    <property type="term" value="P:mitotic cell cycle phase transition"/>
    <property type="evidence" value="ECO:0007669"/>
    <property type="project" value="InterPro"/>
</dbReference>
<feature type="domain" description="Cyclin-like" evidence="8">
    <location>
        <begin position="225"/>
        <end position="313"/>
    </location>
</feature>
<proteinExistence type="inferred from homology"/>
<feature type="domain" description="Cyclin-like" evidence="8">
    <location>
        <begin position="128"/>
        <end position="212"/>
    </location>
</feature>
<evidence type="ECO:0000313" key="10">
    <source>
        <dbReference type="EMBL" id="RYQ79081.1"/>
    </source>
</evidence>
<evidence type="ECO:0000259" key="9">
    <source>
        <dbReference type="SMART" id="SM01332"/>
    </source>
</evidence>
<evidence type="ECO:0000256" key="6">
    <source>
        <dbReference type="ARBA" id="ARBA00032263"/>
    </source>
</evidence>
<dbReference type="Proteomes" id="UP000289738">
    <property type="component" value="Unassembled WGS sequence"/>
</dbReference>
<dbReference type="SMART" id="SM00385">
    <property type="entry name" value="CYCLIN"/>
    <property type="match status" value="2"/>
</dbReference>
<dbReference type="GO" id="GO:0016538">
    <property type="term" value="F:cyclin-dependent protein serine/threonine kinase regulator activity"/>
    <property type="evidence" value="ECO:0007669"/>
    <property type="project" value="InterPro"/>
</dbReference>
<dbReference type="InterPro" id="IPR013763">
    <property type="entry name" value="Cyclin-like_dom"/>
</dbReference>
<dbReference type="PANTHER" id="PTHR10177">
    <property type="entry name" value="CYCLINS"/>
    <property type="match status" value="1"/>
</dbReference>
<comment type="caution">
    <text evidence="10">The sequence shown here is derived from an EMBL/GenBank/DDBJ whole genome shotgun (WGS) entry which is preliminary data.</text>
</comment>
<dbReference type="InterPro" id="IPR046965">
    <property type="entry name" value="Cyclin_A/B-like"/>
</dbReference>
<dbReference type="SMR" id="A0A444WNV4"/>
<evidence type="ECO:0000256" key="3">
    <source>
        <dbReference type="ARBA" id="ARBA00022618"/>
    </source>
</evidence>
<dbReference type="GO" id="GO:0051301">
    <property type="term" value="P:cell division"/>
    <property type="evidence" value="ECO:0007669"/>
    <property type="project" value="UniProtKB-KW"/>
</dbReference>
<dbReference type="SMART" id="SM01332">
    <property type="entry name" value="Cyclin_C"/>
    <property type="match status" value="1"/>
</dbReference>
<feature type="domain" description="Cyclin C-terminal" evidence="9">
    <location>
        <begin position="221"/>
        <end position="344"/>
    </location>
</feature>
<accession>A0A444WNV4</accession>
<dbReference type="Pfam" id="PF00134">
    <property type="entry name" value="Cyclin_N"/>
    <property type="match status" value="1"/>
</dbReference>
<dbReference type="STRING" id="3818.A0A444WNV4"/>
<dbReference type="InterPro" id="IPR048258">
    <property type="entry name" value="Cyclins_cyclin-box"/>
</dbReference>
<gene>
    <name evidence="10" type="ORF">Ahy_Scaffold7g108278</name>
</gene>
<dbReference type="PIRSF" id="PIRSF001771">
    <property type="entry name" value="Cyclin_A_B_D_E"/>
    <property type="match status" value="1"/>
</dbReference>
<dbReference type="AlphaFoldDB" id="A0A444WNV4"/>
<comment type="subunit">
    <text evidence="2">Interacts with the CDC2 protein kinase to form a serine/threonine kinase holoenzyme complex also known as maturation promoting factor (MPF). The cyclin subunit imparts substrate specificity to the complex.</text>
</comment>
<evidence type="ECO:0000259" key="8">
    <source>
        <dbReference type="SMART" id="SM00385"/>
    </source>
</evidence>
<evidence type="ECO:0000256" key="4">
    <source>
        <dbReference type="ARBA" id="ARBA00023127"/>
    </source>
</evidence>
<dbReference type="FunFam" id="1.10.472.10:FF:000167">
    <property type="entry name" value="Mitotic cyclin 6"/>
    <property type="match status" value="1"/>
</dbReference>
<evidence type="ECO:0000256" key="7">
    <source>
        <dbReference type="RuleBase" id="RU000383"/>
    </source>
</evidence>
<comment type="similarity">
    <text evidence="1">Belongs to the cyclin family. Cyclin AB subfamily.</text>
</comment>
<dbReference type="EMBL" id="SDMP01000027">
    <property type="protein sequence ID" value="RYQ79081.1"/>
    <property type="molecule type" value="Genomic_DNA"/>
</dbReference>
<evidence type="ECO:0000256" key="5">
    <source>
        <dbReference type="ARBA" id="ARBA00023306"/>
    </source>
</evidence>
<reference evidence="10 11" key="1">
    <citation type="submission" date="2019-01" db="EMBL/GenBank/DDBJ databases">
        <title>Sequencing of cultivated peanut Arachis hypogaea provides insights into genome evolution and oil improvement.</title>
        <authorList>
            <person name="Chen X."/>
        </authorList>
    </citation>
    <scope>NUCLEOTIDE SEQUENCE [LARGE SCALE GENOMIC DNA]</scope>
    <source>
        <strain evidence="11">cv. Fuhuasheng</strain>
        <tissue evidence="10">Leaves</tissue>
    </source>
</reference>
<dbReference type="SUPFAM" id="SSF47954">
    <property type="entry name" value="Cyclin-like"/>
    <property type="match status" value="2"/>
</dbReference>
<dbReference type="InterPro" id="IPR004367">
    <property type="entry name" value="Cyclin_C-dom"/>
</dbReference>
<dbReference type="InterPro" id="IPR036915">
    <property type="entry name" value="Cyclin-like_sf"/>
</dbReference>
<name>A0A444WNV4_ARAHY</name>
<keyword evidence="4 7" id="KW-0195">Cyclin</keyword>
<evidence type="ECO:0000313" key="11">
    <source>
        <dbReference type="Proteomes" id="UP000289738"/>
    </source>
</evidence>
<dbReference type="InterPro" id="IPR039361">
    <property type="entry name" value="Cyclin"/>
</dbReference>
<dbReference type="Gramene" id="arahy.Tifrunner.gnm2.ann2.Ah08g131800.1">
    <property type="protein sequence ID" value="arahy.Tifrunner.gnm2.ann2.Ah08g131800.1-CDS"/>
    <property type="gene ID" value="arahy.Tifrunner.gnm2.ann2.Ah08g131800"/>
</dbReference>
<dbReference type="Pfam" id="PF02984">
    <property type="entry name" value="Cyclin_C"/>
    <property type="match status" value="1"/>
</dbReference>
<organism evidence="10 11">
    <name type="scientific">Arachis hypogaea</name>
    <name type="common">Peanut</name>
    <dbReference type="NCBI Taxonomy" id="3818"/>
    <lineage>
        <taxon>Eukaryota</taxon>
        <taxon>Viridiplantae</taxon>
        <taxon>Streptophyta</taxon>
        <taxon>Embryophyta</taxon>
        <taxon>Tracheophyta</taxon>
        <taxon>Spermatophyta</taxon>
        <taxon>Magnoliopsida</taxon>
        <taxon>eudicotyledons</taxon>
        <taxon>Gunneridae</taxon>
        <taxon>Pentapetalae</taxon>
        <taxon>rosids</taxon>
        <taxon>fabids</taxon>
        <taxon>Fabales</taxon>
        <taxon>Fabaceae</taxon>
        <taxon>Papilionoideae</taxon>
        <taxon>50 kb inversion clade</taxon>
        <taxon>dalbergioids sensu lato</taxon>
        <taxon>Dalbergieae</taxon>
        <taxon>Pterocarpus clade</taxon>
        <taxon>Arachis</taxon>
    </lineage>
</organism>
<evidence type="ECO:0000256" key="1">
    <source>
        <dbReference type="ARBA" id="ARBA00006955"/>
    </source>
</evidence>
<keyword evidence="5" id="KW-0131">Cell cycle</keyword>
<sequence length="363" mass="42211">METRAAAKRRAITANLTETQPLKRKRVVLGEITNFPTENLNTQKPKSKCLNNAKPKKASVADKNMKVVKEKENVLDDEDDKLNVDPVASDIYLYLRKMELEKNRRPRVDYLERIQKDVTANMRGILVDWLVEVAEEYKLLSDTLYLSISYIDRYLSTNRVTKPYLQLLGVSSMLIAAKYEEINPPHVEEFCFITDNTYKKSEVVEMEANILNSLNFEMGSPTIKTFLRRFNEIACESQKGQKLQFEFLCYYLAELSLLEYGCLKFLPSLVAAAVIFLARFIMSPKSNPWTLTLYDRTGYDSLQLKECVLILLDLYLGRRGACFEAIRKKYKQHKFKYVANFPSPPQIPNSCFEDDFYEENFYE</sequence>
<dbReference type="OrthoDB" id="5590282at2759"/>
<dbReference type="Gene3D" id="1.10.472.10">
    <property type="entry name" value="Cyclin-like"/>
    <property type="match status" value="2"/>
</dbReference>
<dbReference type="InterPro" id="IPR006671">
    <property type="entry name" value="Cyclin_N"/>
</dbReference>
<evidence type="ECO:0000256" key="2">
    <source>
        <dbReference type="ARBA" id="ARBA00011177"/>
    </source>
</evidence>
<keyword evidence="11" id="KW-1185">Reference proteome</keyword>
<protein>
    <recommendedName>
        <fullName evidence="6">B-like cyclin</fullName>
    </recommendedName>
</protein>
<dbReference type="PROSITE" id="PS00292">
    <property type="entry name" value="CYCLINS"/>
    <property type="match status" value="1"/>
</dbReference>